<dbReference type="RefSeq" id="WP_238199384.1">
    <property type="nucleotide sequence ID" value="NZ_BPQZ01000036.1"/>
</dbReference>
<sequence length="296" mass="30860">MQSWSPSRARAARCGRLAAALAALVTTAAEAGDAPVWPEPNGTLVLARPFGRSDLSLRLARRVAGAVDSLTWDGVTFIADTEAEDALQARVTVGPDADGRAASEAGSPEDGAPAAQRLTGLRFGRSWAETETRLAWTPAGAKAVILHKRVGLGLPGLGNAVEVQARFDLPEPADAARFEALAASVPAEFSEAWSFDRGTGTVSRLDPADGDQPRPVILAMPEGSHALAFWSPNPPEQEADAPRPAFAVRRGPDTTRLSCAFAVAHAAAGAHDFACYALVGTLADIRAALRSLTAPE</sequence>
<evidence type="ECO:0000256" key="1">
    <source>
        <dbReference type="SAM" id="SignalP"/>
    </source>
</evidence>
<feature type="signal peptide" evidence="1">
    <location>
        <begin position="1"/>
        <end position="31"/>
    </location>
</feature>
<gene>
    <name evidence="2" type="ORF">GCM10007890_55090</name>
</gene>
<dbReference type="Proteomes" id="UP001157440">
    <property type="component" value="Unassembled WGS sequence"/>
</dbReference>
<name>A0AA37WUT2_9HYPH</name>
<keyword evidence="3" id="KW-1185">Reference proteome</keyword>
<comment type="caution">
    <text evidence="2">The sequence shown here is derived from an EMBL/GenBank/DDBJ whole genome shotgun (WGS) entry which is preliminary data.</text>
</comment>
<accession>A0AA37WUT2</accession>
<organism evidence="2 3">
    <name type="scientific">Methylobacterium tardum</name>
    <dbReference type="NCBI Taxonomy" id="374432"/>
    <lineage>
        <taxon>Bacteria</taxon>
        <taxon>Pseudomonadati</taxon>
        <taxon>Pseudomonadota</taxon>
        <taxon>Alphaproteobacteria</taxon>
        <taxon>Hyphomicrobiales</taxon>
        <taxon>Methylobacteriaceae</taxon>
        <taxon>Methylobacterium</taxon>
    </lineage>
</organism>
<evidence type="ECO:0000313" key="2">
    <source>
        <dbReference type="EMBL" id="GLS73494.1"/>
    </source>
</evidence>
<feature type="chain" id="PRO_5041378489" evidence="1">
    <location>
        <begin position="32"/>
        <end position="296"/>
    </location>
</feature>
<dbReference type="AlphaFoldDB" id="A0AA37WUT2"/>
<keyword evidence="1" id="KW-0732">Signal</keyword>
<evidence type="ECO:0000313" key="3">
    <source>
        <dbReference type="Proteomes" id="UP001157440"/>
    </source>
</evidence>
<protein>
    <submittedName>
        <fullName evidence="2">Uncharacterized protein</fullName>
    </submittedName>
</protein>
<dbReference type="EMBL" id="BSPL01000027">
    <property type="protein sequence ID" value="GLS73494.1"/>
    <property type="molecule type" value="Genomic_DNA"/>
</dbReference>
<proteinExistence type="predicted"/>
<reference evidence="3" key="1">
    <citation type="journal article" date="2019" name="Int. J. Syst. Evol. Microbiol.">
        <title>The Global Catalogue of Microorganisms (GCM) 10K type strain sequencing project: providing services to taxonomists for standard genome sequencing and annotation.</title>
        <authorList>
            <consortium name="The Broad Institute Genomics Platform"/>
            <consortium name="The Broad Institute Genome Sequencing Center for Infectious Disease"/>
            <person name="Wu L."/>
            <person name="Ma J."/>
        </authorList>
    </citation>
    <scope>NUCLEOTIDE SEQUENCE [LARGE SCALE GENOMIC DNA]</scope>
    <source>
        <strain evidence="3">NBRC 103632</strain>
    </source>
</reference>